<accession>A0A9Q9HFQ6</accession>
<organism evidence="2 3">
    <name type="scientific">Aliiroseovarius crassostreae</name>
    <dbReference type="NCBI Taxonomy" id="154981"/>
    <lineage>
        <taxon>Bacteria</taxon>
        <taxon>Pseudomonadati</taxon>
        <taxon>Pseudomonadota</taxon>
        <taxon>Alphaproteobacteria</taxon>
        <taxon>Rhodobacterales</taxon>
        <taxon>Paracoccaceae</taxon>
        <taxon>Aliiroseovarius</taxon>
    </lineage>
</organism>
<protein>
    <submittedName>
        <fullName evidence="2">Extensin family protein</fullName>
    </submittedName>
</protein>
<dbReference type="EMBL" id="CP080776">
    <property type="protein sequence ID" value="UWP96956.1"/>
    <property type="molecule type" value="Genomic_DNA"/>
</dbReference>
<reference evidence="2" key="1">
    <citation type="submission" date="2021-08" db="EMBL/GenBank/DDBJ databases">
        <authorList>
            <person name="Nwanade C."/>
            <person name="Wang M."/>
            <person name="Masoudi A."/>
            <person name="Yu Z."/>
            <person name="Liu J."/>
        </authorList>
    </citation>
    <scope>NUCLEOTIDE SEQUENCE</scope>
    <source>
        <strain evidence="2">S056</strain>
    </source>
</reference>
<dbReference type="AlphaFoldDB" id="A0A9Q9HFQ6"/>
<gene>
    <name evidence="2" type="ORF">K3X48_10385</name>
</gene>
<evidence type="ECO:0000313" key="2">
    <source>
        <dbReference type="EMBL" id="UWP96956.1"/>
    </source>
</evidence>
<sequence>MCGQAALAYAPERSERPLLRPGTPVSAPPAKPQFNVVVRYHADIRPRLRPGTPILGTATPGTAIPATAPVSAGQPAVIMASPTSPYAVARSPRPQLRPRSLVGQARVATPQKTPVSLPQSTGTFGAICGSRRIRGQKVSTISGTLPGCGLRGGVKVSEVSGIRLSTPAVMDCDTAKALDSWVRKGVVPAVGRLGGGPAELKVIAHYACRTRNNKPGGKVSEHGKGKAVDIAGLTLKNGARISVLKGWKDPVQGKVLRAMHASACGPFGTVLGPDADRYHKDHLHLDTARHRGGSYCR</sequence>
<dbReference type="InterPro" id="IPR009683">
    <property type="entry name" value="Extensin-like_C"/>
</dbReference>
<proteinExistence type="predicted"/>
<dbReference type="Pfam" id="PF06904">
    <property type="entry name" value="Extensin-like_C"/>
    <property type="match status" value="1"/>
</dbReference>
<evidence type="ECO:0000259" key="1">
    <source>
        <dbReference type="Pfam" id="PF06904"/>
    </source>
</evidence>
<feature type="domain" description="Extensin-like C-terminal" evidence="1">
    <location>
        <begin position="143"/>
        <end position="297"/>
    </location>
</feature>
<evidence type="ECO:0000313" key="3">
    <source>
        <dbReference type="Proteomes" id="UP001057991"/>
    </source>
</evidence>
<dbReference type="Proteomes" id="UP001057991">
    <property type="component" value="Chromosome"/>
</dbReference>
<name>A0A9Q9HFQ6_9RHOB</name>